<keyword evidence="3" id="KW-0540">Nuclease</keyword>
<dbReference type="GeneID" id="24131020"/>
<dbReference type="InterPro" id="IPR041373">
    <property type="entry name" value="RT_RNaseH"/>
</dbReference>
<keyword evidence="2" id="KW-0548">Nucleotidyltransferase</keyword>
<organism evidence="8 9">
    <name type="scientific">Saprolegnia parasitica (strain CBS 223.65)</name>
    <dbReference type="NCBI Taxonomy" id="695850"/>
    <lineage>
        <taxon>Eukaryota</taxon>
        <taxon>Sar</taxon>
        <taxon>Stramenopiles</taxon>
        <taxon>Oomycota</taxon>
        <taxon>Saprolegniomycetes</taxon>
        <taxon>Saprolegniales</taxon>
        <taxon>Saprolegniaceae</taxon>
        <taxon>Saprolegnia</taxon>
    </lineage>
</organism>
<accession>A0A067C5T0</accession>
<evidence type="ECO:0000256" key="6">
    <source>
        <dbReference type="ARBA" id="ARBA00022918"/>
    </source>
</evidence>
<dbReference type="RefSeq" id="XP_012203434.1">
    <property type="nucleotide sequence ID" value="XM_012348044.1"/>
</dbReference>
<proteinExistence type="predicted"/>
<dbReference type="Pfam" id="PF17917">
    <property type="entry name" value="RT_RNaseH"/>
    <property type="match status" value="1"/>
</dbReference>
<evidence type="ECO:0000256" key="5">
    <source>
        <dbReference type="ARBA" id="ARBA00022801"/>
    </source>
</evidence>
<gene>
    <name evidence="8" type="ORF">SPRG_08815</name>
</gene>
<dbReference type="GO" id="GO:0016787">
    <property type="term" value="F:hydrolase activity"/>
    <property type="evidence" value="ECO:0007669"/>
    <property type="project" value="UniProtKB-KW"/>
</dbReference>
<dbReference type="KEGG" id="spar:SPRG_08815"/>
<evidence type="ECO:0000256" key="2">
    <source>
        <dbReference type="ARBA" id="ARBA00022695"/>
    </source>
</evidence>
<dbReference type="GO" id="GO:0004519">
    <property type="term" value="F:endonuclease activity"/>
    <property type="evidence" value="ECO:0007669"/>
    <property type="project" value="UniProtKB-KW"/>
</dbReference>
<dbReference type="SUPFAM" id="SSF56672">
    <property type="entry name" value="DNA/RNA polymerases"/>
    <property type="match status" value="1"/>
</dbReference>
<keyword evidence="9" id="KW-1185">Reference proteome</keyword>
<evidence type="ECO:0000256" key="3">
    <source>
        <dbReference type="ARBA" id="ARBA00022722"/>
    </source>
</evidence>
<keyword evidence="6" id="KW-0695">RNA-directed DNA polymerase</keyword>
<evidence type="ECO:0000256" key="1">
    <source>
        <dbReference type="ARBA" id="ARBA00022679"/>
    </source>
</evidence>
<sequence length="290" mass="32869">MPELEVINLDQPQLGLRLQLLTAAGPVNVPGLQACYVDDEGDEILVSNDVLVMLGIDLERLLEQVALKAIRVDDALDTDRLDREDAASMPARSILESFSAERYERLEKIVKSNEIWHTVFRDTDLPADVEPMDIKLKKDASPYSCAGRKLYLYQERFVHLFGRQLLRDGVIELYKELLMFLDSSGDGFSIIITQVKKSNDSVPVWTLQHEPVACISGVWRGAQRKWSVIEQEAYPIVKACLDTDHTNLINVLASGQEWKPGQCGKLARWASYITPYRYTIEHIDGEHNDV</sequence>
<evidence type="ECO:0000256" key="4">
    <source>
        <dbReference type="ARBA" id="ARBA00022759"/>
    </source>
</evidence>
<dbReference type="OrthoDB" id="127017at2759"/>
<dbReference type="Proteomes" id="UP000030745">
    <property type="component" value="Unassembled WGS sequence"/>
</dbReference>
<name>A0A067C5T0_SAPPC</name>
<evidence type="ECO:0000259" key="7">
    <source>
        <dbReference type="Pfam" id="PF17917"/>
    </source>
</evidence>
<protein>
    <recommendedName>
        <fullName evidence="7">Reverse transcriptase RNase H-like domain-containing protein</fullName>
    </recommendedName>
</protein>
<dbReference type="InterPro" id="IPR043502">
    <property type="entry name" value="DNA/RNA_pol_sf"/>
</dbReference>
<dbReference type="GO" id="GO:0003964">
    <property type="term" value="F:RNA-directed DNA polymerase activity"/>
    <property type="evidence" value="ECO:0007669"/>
    <property type="project" value="UniProtKB-KW"/>
</dbReference>
<feature type="domain" description="Reverse transcriptase RNase H-like" evidence="7">
    <location>
        <begin position="175"/>
        <end position="244"/>
    </location>
</feature>
<dbReference type="AlphaFoldDB" id="A0A067C5T0"/>
<keyword evidence="4" id="KW-0255">Endonuclease</keyword>
<evidence type="ECO:0000313" key="8">
    <source>
        <dbReference type="EMBL" id="KDO25873.1"/>
    </source>
</evidence>
<dbReference type="VEuPathDB" id="FungiDB:SPRG_08815"/>
<dbReference type="STRING" id="695850.A0A067C5T0"/>
<keyword evidence="5" id="KW-0378">Hydrolase</keyword>
<keyword evidence="1" id="KW-0808">Transferase</keyword>
<dbReference type="EMBL" id="KK583228">
    <property type="protein sequence ID" value="KDO25873.1"/>
    <property type="molecule type" value="Genomic_DNA"/>
</dbReference>
<reference evidence="8 9" key="1">
    <citation type="journal article" date="2013" name="PLoS Genet.">
        <title>Distinctive expansion of potential virulence genes in the genome of the oomycete fish pathogen Saprolegnia parasitica.</title>
        <authorList>
            <person name="Jiang R.H."/>
            <person name="de Bruijn I."/>
            <person name="Haas B.J."/>
            <person name="Belmonte R."/>
            <person name="Lobach L."/>
            <person name="Christie J."/>
            <person name="van den Ackerveken G."/>
            <person name="Bottin A."/>
            <person name="Bulone V."/>
            <person name="Diaz-Moreno S.M."/>
            <person name="Dumas B."/>
            <person name="Fan L."/>
            <person name="Gaulin E."/>
            <person name="Govers F."/>
            <person name="Grenville-Briggs L.J."/>
            <person name="Horner N.R."/>
            <person name="Levin J.Z."/>
            <person name="Mammella M."/>
            <person name="Meijer H.J."/>
            <person name="Morris P."/>
            <person name="Nusbaum C."/>
            <person name="Oome S."/>
            <person name="Phillips A.J."/>
            <person name="van Rooyen D."/>
            <person name="Rzeszutek E."/>
            <person name="Saraiva M."/>
            <person name="Secombes C.J."/>
            <person name="Seidl M.F."/>
            <person name="Snel B."/>
            <person name="Stassen J.H."/>
            <person name="Sykes S."/>
            <person name="Tripathy S."/>
            <person name="van den Berg H."/>
            <person name="Vega-Arreguin J.C."/>
            <person name="Wawra S."/>
            <person name="Young S.K."/>
            <person name="Zeng Q."/>
            <person name="Dieguez-Uribeondo J."/>
            <person name="Russ C."/>
            <person name="Tyler B.M."/>
            <person name="van West P."/>
        </authorList>
    </citation>
    <scope>NUCLEOTIDE SEQUENCE [LARGE SCALE GENOMIC DNA]</scope>
    <source>
        <strain evidence="8 9">CBS 223.65</strain>
    </source>
</reference>
<evidence type="ECO:0000313" key="9">
    <source>
        <dbReference type="Proteomes" id="UP000030745"/>
    </source>
</evidence>